<gene>
    <name evidence="2" type="ORF">NXF25_005972</name>
</gene>
<dbReference type="InterPro" id="IPR002048">
    <property type="entry name" value="EF_hand_dom"/>
</dbReference>
<dbReference type="GO" id="GO:0005509">
    <property type="term" value="F:calcium ion binding"/>
    <property type="evidence" value="ECO:0007669"/>
    <property type="project" value="InterPro"/>
</dbReference>
<dbReference type="PROSITE" id="PS50222">
    <property type="entry name" value="EF_HAND_2"/>
    <property type="match status" value="1"/>
</dbReference>
<proteinExistence type="predicted"/>
<dbReference type="Proteomes" id="UP001474421">
    <property type="component" value="Unassembled WGS sequence"/>
</dbReference>
<organism evidence="2 3">
    <name type="scientific">Crotalus adamanteus</name>
    <name type="common">Eastern diamondback rattlesnake</name>
    <dbReference type="NCBI Taxonomy" id="8729"/>
    <lineage>
        <taxon>Eukaryota</taxon>
        <taxon>Metazoa</taxon>
        <taxon>Chordata</taxon>
        <taxon>Craniata</taxon>
        <taxon>Vertebrata</taxon>
        <taxon>Euteleostomi</taxon>
        <taxon>Lepidosauria</taxon>
        <taxon>Squamata</taxon>
        <taxon>Bifurcata</taxon>
        <taxon>Unidentata</taxon>
        <taxon>Episquamata</taxon>
        <taxon>Toxicofera</taxon>
        <taxon>Serpentes</taxon>
        <taxon>Colubroidea</taxon>
        <taxon>Viperidae</taxon>
        <taxon>Crotalinae</taxon>
        <taxon>Crotalus</taxon>
    </lineage>
</organism>
<reference evidence="2 3" key="1">
    <citation type="journal article" date="2024" name="Proc. Natl. Acad. Sci. U.S.A.">
        <title>The genetic regulatory architecture and epigenomic basis for age-related changes in rattlesnake venom.</title>
        <authorList>
            <person name="Hogan M.P."/>
            <person name="Holding M.L."/>
            <person name="Nystrom G.S."/>
            <person name="Colston T.J."/>
            <person name="Bartlett D.A."/>
            <person name="Mason A.J."/>
            <person name="Ellsworth S.A."/>
            <person name="Rautsaw R.M."/>
            <person name="Lawrence K.C."/>
            <person name="Strickland J.L."/>
            <person name="He B."/>
            <person name="Fraser P."/>
            <person name="Margres M.J."/>
            <person name="Gilbert D.M."/>
            <person name="Gibbs H.L."/>
            <person name="Parkinson C.L."/>
            <person name="Rokyta D.R."/>
        </authorList>
    </citation>
    <scope>NUCLEOTIDE SEQUENCE [LARGE SCALE GENOMIC DNA]</scope>
    <source>
        <strain evidence="2">DRR0105</strain>
    </source>
</reference>
<name>A0AAW1BYL8_CROAD</name>
<feature type="domain" description="EF-hand" evidence="1">
    <location>
        <begin position="14"/>
        <end position="49"/>
    </location>
</feature>
<accession>A0AAW1BYL8</accession>
<sequence length="143" mass="16444">MEPGGPEEPPRLLQLLRKLKEVFDVCDEDADGFIRVEHFVALGLQFGQGDEVRKEWLGRETIARWGRERGSAERREAFPDRLLRKPDFCDLLFFRGEPRFGHHPQEAHFCKRSPSSPSLSPQPPALDLTGLKLMWTFVFQIGA</sequence>
<evidence type="ECO:0000313" key="3">
    <source>
        <dbReference type="Proteomes" id="UP001474421"/>
    </source>
</evidence>
<protein>
    <submittedName>
        <fullName evidence="2">Rab11 family-interacting protein 4</fullName>
    </submittedName>
</protein>
<evidence type="ECO:0000313" key="2">
    <source>
        <dbReference type="EMBL" id="KAK9407198.1"/>
    </source>
</evidence>
<comment type="caution">
    <text evidence="2">The sequence shown here is derived from an EMBL/GenBank/DDBJ whole genome shotgun (WGS) entry which is preliminary data.</text>
</comment>
<keyword evidence="3" id="KW-1185">Reference proteome</keyword>
<dbReference type="EMBL" id="JAOTOJ010000002">
    <property type="protein sequence ID" value="KAK9407198.1"/>
    <property type="molecule type" value="Genomic_DNA"/>
</dbReference>
<evidence type="ECO:0000259" key="1">
    <source>
        <dbReference type="PROSITE" id="PS50222"/>
    </source>
</evidence>
<dbReference type="AlphaFoldDB" id="A0AAW1BYL8"/>